<dbReference type="PROSITE" id="PS50110">
    <property type="entry name" value="RESPONSE_REGULATORY"/>
    <property type="match status" value="1"/>
</dbReference>
<dbReference type="EMBL" id="FMZQ01000003">
    <property type="protein sequence ID" value="SDC44464.1"/>
    <property type="molecule type" value="Genomic_DNA"/>
</dbReference>
<protein>
    <submittedName>
        <fullName evidence="3">DNA-binding response regulator, NarL/FixJ family, contains REC and HTH domains</fullName>
    </submittedName>
</protein>
<accession>A0A1G6LMT7</accession>
<dbReference type="PROSITE" id="PS50043">
    <property type="entry name" value="HTH_LUXR_2"/>
    <property type="match status" value="1"/>
</dbReference>
<dbReference type="CDD" id="cd17535">
    <property type="entry name" value="REC_NarL-like"/>
    <property type="match status" value="1"/>
</dbReference>
<dbReference type="Gene3D" id="3.40.50.2300">
    <property type="match status" value="1"/>
</dbReference>
<dbReference type="GO" id="GO:0000160">
    <property type="term" value="P:phosphorelay signal transduction system"/>
    <property type="evidence" value="ECO:0007669"/>
    <property type="project" value="InterPro"/>
</dbReference>
<dbReference type="PANTHER" id="PTHR43214:SF43">
    <property type="entry name" value="TWO-COMPONENT RESPONSE REGULATOR"/>
    <property type="match status" value="1"/>
</dbReference>
<dbReference type="Pfam" id="PF00196">
    <property type="entry name" value="GerE"/>
    <property type="match status" value="1"/>
</dbReference>
<dbReference type="PANTHER" id="PTHR43214">
    <property type="entry name" value="TWO-COMPONENT RESPONSE REGULATOR"/>
    <property type="match status" value="1"/>
</dbReference>
<dbReference type="InterPro" id="IPR039420">
    <property type="entry name" value="WalR-like"/>
</dbReference>
<dbReference type="InterPro" id="IPR001789">
    <property type="entry name" value="Sig_transdc_resp-reg_receiver"/>
</dbReference>
<dbReference type="RefSeq" id="WP_017677268.1">
    <property type="nucleotide sequence ID" value="NZ_FMZQ01000003.1"/>
</dbReference>
<dbReference type="Proteomes" id="UP000199467">
    <property type="component" value="Unassembled WGS sequence"/>
</dbReference>
<dbReference type="GO" id="GO:0003677">
    <property type="term" value="F:DNA binding"/>
    <property type="evidence" value="ECO:0007669"/>
    <property type="project" value="UniProtKB-KW"/>
</dbReference>
<keyword evidence="2 3" id="KW-0238">DNA-binding</keyword>
<name>A0A1G6LMT7_9GAMM</name>
<evidence type="ECO:0000256" key="1">
    <source>
        <dbReference type="ARBA" id="ARBA00022553"/>
    </source>
</evidence>
<evidence type="ECO:0000256" key="2">
    <source>
        <dbReference type="ARBA" id="ARBA00023125"/>
    </source>
</evidence>
<dbReference type="Pfam" id="PF00072">
    <property type="entry name" value="Response_reg"/>
    <property type="match status" value="1"/>
</dbReference>
<dbReference type="SMART" id="SM00448">
    <property type="entry name" value="REC"/>
    <property type="match status" value="1"/>
</dbReference>
<dbReference type="InterPro" id="IPR011006">
    <property type="entry name" value="CheY-like_superfamily"/>
</dbReference>
<evidence type="ECO:0000313" key="4">
    <source>
        <dbReference type="Proteomes" id="UP000199467"/>
    </source>
</evidence>
<dbReference type="GO" id="GO:0006355">
    <property type="term" value="P:regulation of DNA-templated transcription"/>
    <property type="evidence" value="ECO:0007669"/>
    <property type="project" value="InterPro"/>
</dbReference>
<dbReference type="SUPFAM" id="SSF52172">
    <property type="entry name" value="CheY-like"/>
    <property type="match status" value="1"/>
</dbReference>
<dbReference type="AlphaFoldDB" id="A0A1G6LMT7"/>
<proteinExistence type="predicted"/>
<dbReference type="GeneID" id="83641243"/>
<keyword evidence="1" id="KW-0597">Phosphoprotein</keyword>
<dbReference type="SMART" id="SM00421">
    <property type="entry name" value="HTH_LUXR"/>
    <property type="match status" value="1"/>
</dbReference>
<dbReference type="SUPFAM" id="SSF46894">
    <property type="entry name" value="C-terminal effector domain of the bipartite response regulators"/>
    <property type="match status" value="1"/>
</dbReference>
<reference evidence="4" key="1">
    <citation type="submission" date="2016-10" db="EMBL/GenBank/DDBJ databases">
        <authorList>
            <person name="Varghese N."/>
            <person name="Submissions S."/>
        </authorList>
    </citation>
    <scope>NUCLEOTIDE SEQUENCE [LARGE SCALE GENOMIC DNA]</scope>
    <source>
        <strain evidence="4">DSM 26382</strain>
    </source>
</reference>
<dbReference type="CDD" id="cd06170">
    <property type="entry name" value="LuxR_C_like"/>
    <property type="match status" value="1"/>
</dbReference>
<dbReference type="InterPro" id="IPR058245">
    <property type="entry name" value="NreC/VraR/RcsB-like_REC"/>
</dbReference>
<keyword evidence="4" id="KW-1185">Reference proteome</keyword>
<dbReference type="PRINTS" id="PR00038">
    <property type="entry name" value="HTHLUXR"/>
</dbReference>
<dbReference type="InterPro" id="IPR000792">
    <property type="entry name" value="Tscrpt_reg_LuxR_C"/>
</dbReference>
<gene>
    <name evidence="3" type="ORF">SAMN05216576_10379</name>
</gene>
<sequence>MTAANPIRVLVADDHPLLREGIAAVLAGQADIDLVGEASDGREALECFRQLRPDVTLMDLQMPHMNGIDSILAIRGECPDARIAILTTYRGDVRALHAIQAGAQAYLLKSTLRKELVETIRSLAAGKRHIPPEIAADLAQHIGQQCLSPREVEVLQAAALGYSNRDIALQLRITEDTVKGHMRLIMDKLGANNRTHAVAIAVQRGVLEIGTPL</sequence>
<evidence type="ECO:0000313" key="3">
    <source>
        <dbReference type="EMBL" id="SDC44464.1"/>
    </source>
</evidence>
<dbReference type="InterPro" id="IPR016032">
    <property type="entry name" value="Sig_transdc_resp-reg_C-effctor"/>
</dbReference>
<organism evidence="3 4">
    <name type="scientific">Ectopseudomonas chengduensis</name>
    <dbReference type="NCBI Taxonomy" id="489632"/>
    <lineage>
        <taxon>Bacteria</taxon>
        <taxon>Pseudomonadati</taxon>
        <taxon>Pseudomonadota</taxon>
        <taxon>Gammaproteobacteria</taxon>
        <taxon>Pseudomonadales</taxon>
        <taxon>Pseudomonadaceae</taxon>
        <taxon>Ectopseudomonas</taxon>
    </lineage>
</organism>